<organism evidence="9 10">
    <name type="scientific">Ilex paraguariensis</name>
    <name type="common">yerba mate</name>
    <dbReference type="NCBI Taxonomy" id="185542"/>
    <lineage>
        <taxon>Eukaryota</taxon>
        <taxon>Viridiplantae</taxon>
        <taxon>Streptophyta</taxon>
        <taxon>Embryophyta</taxon>
        <taxon>Tracheophyta</taxon>
        <taxon>Spermatophyta</taxon>
        <taxon>Magnoliopsida</taxon>
        <taxon>eudicotyledons</taxon>
        <taxon>Gunneridae</taxon>
        <taxon>Pentapetalae</taxon>
        <taxon>asterids</taxon>
        <taxon>campanulids</taxon>
        <taxon>Aquifoliales</taxon>
        <taxon>Aquifoliaceae</taxon>
        <taxon>Ilex</taxon>
    </lineage>
</organism>
<evidence type="ECO:0000256" key="3">
    <source>
        <dbReference type="ARBA" id="ARBA00022842"/>
    </source>
</evidence>
<proteinExistence type="predicted"/>
<dbReference type="PANTHER" id="PTHR43710:SF2">
    <property type="entry name" value="2-HYDROXYACYL-COA LYASE 1"/>
    <property type="match status" value="1"/>
</dbReference>
<dbReference type="InterPro" id="IPR011766">
    <property type="entry name" value="TPP_enzyme_TPP-bd"/>
</dbReference>
<keyword evidence="3" id="KW-0460">Magnesium</keyword>
<evidence type="ECO:0000313" key="10">
    <source>
        <dbReference type="Proteomes" id="UP001642360"/>
    </source>
</evidence>
<accession>A0ABC8SFX5</accession>
<evidence type="ECO:0000256" key="6">
    <source>
        <dbReference type="ARBA" id="ARBA00044454"/>
    </source>
</evidence>
<evidence type="ECO:0000256" key="7">
    <source>
        <dbReference type="ARBA" id="ARBA00044518"/>
    </source>
</evidence>
<comment type="cofactor">
    <cofactor evidence="1">
        <name>thiamine diphosphate</name>
        <dbReference type="ChEBI" id="CHEBI:58937"/>
    </cofactor>
</comment>
<dbReference type="PANTHER" id="PTHR43710">
    <property type="entry name" value="2-HYDROXYACYL-COA LYASE"/>
    <property type="match status" value="1"/>
</dbReference>
<keyword evidence="10" id="KW-1185">Reference proteome</keyword>
<evidence type="ECO:0000256" key="5">
    <source>
        <dbReference type="ARBA" id="ARBA00044451"/>
    </source>
</evidence>
<dbReference type="GO" id="GO:0106359">
    <property type="term" value="F:2-hydroxyacyl-CoA lyase activity"/>
    <property type="evidence" value="ECO:0007669"/>
    <property type="project" value="UniProtKB-EC"/>
</dbReference>
<dbReference type="Gene3D" id="3.40.50.300">
    <property type="entry name" value="P-loop containing nucleotide triphosphate hydrolases"/>
    <property type="match status" value="1"/>
</dbReference>
<dbReference type="Pfam" id="PF02775">
    <property type="entry name" value="TPP_enzyme_C"/>
    <property type="match status" value="1"/>
</dbReference>
<evidence type="ECO:0000256" key="1">
    <source>
        <dbReference type="ARBA" id="ARBA00001964"/>
    </source>
</evidence>
<dbReference type="Proteomes" id="UP001642360">
    <property type="component" value="Unassembled WGS sequence"/>
</dbReference>
<evidence type="ECO:0000256" key="4">
    <source>
        <dbReference type="ARBA" id="ARBA00023239"/>
    </source>
</evidence>
<sequence length="183" mass="20253">MEMPPPGVRQTMLFSATFPTDIPKLASDFLSNYIFLTVGKVGSNTDLNVQRVEFVLDMDKRNYLKRLLNAQRAIGTHGKTLVRYQLPIVVIVFNNSGVYGGDWRNPKEITGPYKDDPALTSFVPGAGYHLLIEAFGGRGYLVGTPDELKSALSKAFSARKTVVINITIDPYADAESGRMQHKN</sequence>
<dbReference type="Gene3D" id="3.40.50.970">
    <property type="match status" value="1"/>
</dbReference>
<evidence type="ECO:0000259" key="8">
    <source>
        <dbReference type="Pfam" id="PF02775"/>
    </source>
</evidence>
<comment type="caution">
    <text evidence="9">The sequence shown here is derived from an EMBL/GenBank/DDBJ whole genome shotgun (WGS) entry which is preliminary data.</text>
</comment>
<comment type="catalytic activity">
    <reaction evidence="6">
        <text>an (R)-2-hydroxy-long-chain-fatty acyl-CoA = a long-chain fatty aldehyde + formyl-CoA</text>
        <dbReference type="Rhea" id="RHEA:67444"/>
        <dbReference type="ChEBI" id="CHEBI:17176"/>
        <dbReference type="ChEBI" id="CHEBI:57376"/>
        <dbReference type="ChEBI" id="CHEBI:170012"/>
        <dbReference type="EC" id="4.1.2.63"/>
    </reaction>
    <physiologicalReaction direction="left-to-right" evidence="6">
        <dbReference type="Rhea" id="RHEA:67445"/>
    </physiologicalReaction>
</comment>
<keyword evidence="4" id="KW-0456">Lyase</keyword>
<dbReference type="SUPFAM" id="SSF52518">
    <property type="entry name" value="Thiamin diphosphate-binding fold (THDP-binding)"/>
    <property type="match status" value="1"/>
</dbReference>
<reference evidence="9 10" key="1">
    <citation type="submission" date="2024-02" db="EMBL/GenBank/DDBJ databases">
        <authorList>
            <person name="Vignale AGUSTIN F."/>
            <person name="Sosa J E."/>
            <person name="Modenutti C."/>
        </authorList>
    </citation>
    <scope>NUCLEOTIDE SEQUENCE [LARGE SCALE GENOMIC DNA]</scope>
</reference>
<keyword evidence="2" id="KW-0479">Metal-binding</keyword>
<dbReference type="FunFam" id="3.40.50.970:FF:000111">
    <property type="entry name" value="Uncharacterized protein"/>
    <property type="match status" value="1"/>
</dbReference>
<evidence type="ECO:0000256" key="2">
    <source>
        <dbReference type="ARBA" id="ARBA00022723"/>
    </source>
</evidence>
<feature type="domain" description="Thiamine pyrophosphate enzyme TPP-binding" evidence="8">
    <location>
        <begin position="75"/>
        <end position="166"/>
    </location>
</feature>
<gene>
    <name evidence="9" type="ORF">ILEXP_LOCUS22347</name>
</gene>
<protein>
    <recommendedName>
        <fullName evidence="7">2-hydroxyacyl-CoA lyase</fullName>
        <ecNumber evidence="7">4.1.2.63</ecNumber>
    </recommendedName>
</protein>
<comment type="catalytic activity">
    <reaction evidence="5">
        <text>a 2-hydroxy-3-methyl fatty acyl-CoA = a 2-methyl-branched fatty aldehyde + formyl-CoA</text>
        <dbReference type="Rhea" id="RHEA:25375"/>
        <dbReference type="ChEBI" id="CHEBI:49188"/>
        <dbReference type="ChEBI" id="CHEBI:57376"/>
        <dbReference type="ChEBI" id="CHEBI:58783"/>
        <dbReference type="EC" id="4.1.2.63"/>
    </reaction>
    <physiologicalReaction direction="left-to-right" evidence="5">
        <dbReference type="Rhea" id="RHEA:25376"/>
    </physiologicalReaction>
</comment>
<dbReference type="EC" id="4.1.2.63" evidence="7"/>
<dbReference type="AlphaFoldDB" id="A0ABC8SFX5"/>
<dbReference type="EMBL" id="CAUOFW020002480">
    <property type="protein sequence ID" value="CAK9154044.1"/>
    <property type="molecule type" value="Genomic_DNA"/>
</dbReference>
<evidence type="ECO:0000313" key="9">
    <source>
        <dbReference type="EMBL" id="CAK9154044.1"/>
    </source>
</evidence>
<dbReference type="GO" id="GO:0046872">
    <property type="term" value="F:metal ion binding"/>
    <property type="evidence" value="ECO:0007669"/>
    <property type="project" value="UniProtKB-KW"/>
</dbReference>
<dbReference type="SUPFAM" id="SSF52540">
    <property type="entry name" value="P-loop containing nucleoside triphosphate hydrolases"/>
    <property type="match status" value="1"/>
</dbReference>
<dbReference type="InterPro" id="IPR029061">
    <property type="entry name" value="THDP-binding"/>
</dbReference>
<dbReference type="InterPro" id="IPR027417">
    <property type="entry name" value="P-loop_NTPase"/>
</dbReference>
<dbReference type="InterPro" id="IPR045025">
    <property type="entry name" value="HACL1-like"/>
</dbReference>
<name>A0ABC8SFX5_9AQUA</name>